<dbReference type="OrthoDB" id="1643507at2"/>
<gene>
    <name evidence="2" type="ORF">SAMN05421730_101229</name>
</gene>
<dbReference type="GO" id="GO:0047372">
    <property type="term" value="F:monoacylglycerol lipase activity"/>
    <property type="evidence" value="ECO:0007669"/>
    <property type="project" value="TreeGrafter"/>
</dbReference>
<dbReference type="GO" id="GO:0046464">
    <property type="term" value="P:acylglycerol catabolic process"/>
    <property type="evidence" value="ECO:0007669"/>
    <property type="project" value="TreeGrafter"/>
</dbReference>
<dbReference type="PANTHER" id="PTHR43798:SF5">
    <property type="entry name" value="MONOACYLGLYCEROL LIPASE ABHD6"/>
    <property type="match status" value="1"/>
</dbReference>
<protein>
    <submittedName>
        <fullName evidence="2">Pimeloyl-ACP methyl ester carboxylesterase</fullName>
    </submittedName>
</protein>
<sequence>MKFHVFGKQNGKTVMFIHGLGTTWDKSFSKVIALLQGDFHVIAAGLDGHDPEEKTNYISGEREAEQVERFIRDNLGGRIDVIYGSSLGCVTALLTAYRRNVTVSNIILDGTVDTSLGILNKPVSKFAGWFGEQVLKGKMNWFLKLGGVTPEMLNELLYSGISRTTLKNAFYDGASMFTYVNKMEPCNGVRLACWYGTNEKSAARGARKIRKAFPKGKDTIFEGFGHGEILLHPEQFCKELRRILNFGA</sequence>
<feature type="domain" description="AB hydrolase-1" evidence="1">
    <location>
        <begin position="13"/>
        <end position="140"/>
    </location>
</feature>
<evidence type="ECO:0000313" key="3">
    <source>
        <dbReference type="Proteomes" id="UP000199315"/>
    </source>
</evidence>
<dbReference type="InterPro" id="IPR029058">
    <property type="entry name" value="AB_hydrolase_fold"/>
</dbReference>
<organism evidence="2 3">
    <name type="scientific">Anaerobium acetethylicum</name>
    <dbReference type="NCBI Taxonomy" id="1619234"/>
    <lineage>
        <taxon>Bacteria</taxon>
        <taxon>Bacillati</taxon>
        <taxon>Bacillota</taxon>
        <taxon>Clostridia</taxon>
        <taxon>Lachnospirales</taxon>
        <taxon>Lachnospiraceae</taxon>
        <taxon>Anaerobium</taxon>
    </lineage>
</organism>
<dbReference type="STRING" id="1619234.SAMN05421730_101229"/>
<dbReference type="Gene3D" id="3.40.50.1820">
    <property type="entry name" value="alpha/beta hydrolase"/>
    <property type="match status" value="1"/>
</dbReference>
<proteinExistence type="predicted"/>
<dbReference type="SUPFAM" id="SSF53474">
    <property type="entry name" value="alpha/beta-Hydrolases"/>
    <property type="match status" value="1"/>
</dbReference>
<reference evidence="2 3" key="1">
    <citation type="submission" date="2016-09" db="EMBL/GenBank/DDBJ databases">
        <authorList>
            <person name="Capua I."/>
            <person name="De Benedictis P."/>
            <person name="Joannis T."/>
            <person name="Lombin L.H."/>
            <person name="Cattoli G."/>
        </authorList>
    </citation>
    <scope>NUCLEOTIDE SEQUENCE [LARGE SCALE GENOMIC DNA]</scope>
    <source>
        <strain evidence="2 3">GluBS11</strain>
    </source>
</reference>
<keyword evidence="3" id="KW-1185">Reference proteome</keyword>
<accession>A0A1D3TU71</accession>
<evidence type="ECO:0000259" key="1">
    <source>
        <dbReference type="Pfam" id="PF00561"/>
    </source>
</evidence>
<dbReference type="PANTHER" id="PTHR43798">
    <property type="entry name" value="MONOACYLGLYCEROL LIPASE"/>
    <property type="match status" value="1"/>
</dbReference>
<dbReference type="RefSeq" id="WP_091233886.1">
    <property type="nucleotide sequence ID" value="NZ_FMKA01000012.1"/>
</dbReference>
<dbReference type="Proteomes" id="UP000199315">
    <property type="component" value="Unassembled WGS sequence"/>
</dbReference>
<dbReference type="AlphaFoldDB" id="A0A1D3TU71"/>
<dbReference type="GO" id="GO:0016020">
    <property type="term" value="C:membrane"/>
    <property type="evidence" value="ECO:0007669"/>
    <property type="project" value="TreeGrafter"/>
</dbReference>
<dbReference type="InterPro" id="IPR000073">
    <property type="entry name" value="AB_hydrolase_1"/>
</dbReference>
<dbReference type="EMBL" id="FMKA01000012">
    <property type="protein sequence ID" value="SCP97603.1"/>
    <property type="molecule type" value="Genomic_DNA"/>
</dbReference>
<name>A0A1D3TU71_9FIRM</name>
<evidence type="ECO:0000313" key="2">
    <source>
        <dbReference type="EMBL" id="SCP97603.1"/>
    </source>
</evidence>
<dbReference type="Pfam" id="PF00561">
    <property type="entry name" value="Abhydrolase_1"/>
    <property type="match status" value="1"/>
</dbReference>
<dbReference type="InterPro" id="IPR050266">
    <property type="entry name" value="AB_hydrolase_sf"/>
</dbReference>